<dbReference type="EMBL" id="FZMP01000101">
    <property type="protein sequence ID" value="SNQ60562.1"/>
    <property type="molecule type" value="Genomic_DNA"/>
</dbReference>
<organism evidence="1 2">
    <name type="scientific">Candidatus Methanoperedens nitratireducens</name>
    <dbReference type="NCBI Taxonomy" id="1392998"/>
    <lineage>
        <taxon>Archaea</taxon>
        <taxon>Methanobacteriati</taxon>
        <taxon>Methanobacteriota</taxon>
        <taxon>Stenosarchaea group</taxon>
        <taxon>Methanomicrobia</taxon>
        <taxon>Methanosarcinales</taxon>
        <taxon>ANME-2 cluster</taxon>
        <taxon>Candidatus Methanoperedentaceae</taxon>
        <taxon>Candidatus Methanoperedens</taxon>
    </lineage>
</organism>
<dbReference type="Proteomes" id="UP000218615">
    <property type="component" value="Unassembled WGS sequence"/>
</dbReference>
<proteinExistence type="predicted"/>
<name>A0A284VMU1_9EURY</name>
<evidence type="ECO:0000313" key="1">
    <source>
        <dbReference type="EMBL" id="SNQ60562.1"/>
    </source>
</evidence>
<accession>A0A284VMU1</accession>
<reference evidence="2" key="1">
    <citation type="submission" date="2017-06" db="EMBL/GenBank/DDBJ databases">
        <authorList>
            <person name="Cremers G."/>
        </authorList>
    </citation>
    <scope>NUCLEOTIDE SEQUENCE [LARGE SCALE GENOMIC DNA]</scope>
</reference>
<dbReference type="AlphaFoldDB" id="A0A284VMU1"/>
<gene>
    <name evidence="1" type="ORF">MNV_190001</name>
</gene>
<sequence>MVNCMRYFTLLKTLDKICESAPQEFISYKIDGTADQVNKARSKAFRIDD</sequence>
<evidence type="ECO:0000313" key="2">
    <source>
        <dbReference type="Proteomes" id="UP000218615"/>
    </source>
</evidence>
<protein>
    <submittedName>
        <fullName evidence="1">Uncharacterized protein</fullName>
    </submittedName>
</protein>
<keyword evidence="2" id="KW-1185">Reference proteome</keyword>